<evidence type="ECO:0000313" key="2">
    <source>
        <dbReference type="EMBL" id="CAH1176028.1"/>
    </source>
</evidence>
<gene>
    <name evidence="2" type="ORF">PHAECO_LOCUS11182</name>
</gene>
<dbReference type="PANTHER" id="PTHR11008:SF29">
    <property type="entry name" value="IP17226P"/>
    <property type="match status" value="1"/>
</dbReference>
<dbReference type="GO" id="GO:0005615">
    <property type="term" value="C:extracellular space"/>
    <property type="evidence" value="ECO:0007669"/>
    <property type="project" value="TreeGrafter"/>
</dbReference>
<feature type="signal peptide" evidence="1">
    <location>
        <begin position="1"/>
        <end position="18"/>
    </location>
</feature>
<dbReference type="Gene3D" id="3.15.10.30">
    <property type="entry name" value="Haemolymph juvenile hormone binding protein"/>
    <property type="match status" value="1"/>
</dbReference>
<keyword evidence="1" id="KW-0732">Signal</keyword>
<proteinExistence type="predicted"/>
<dbReference type="Proteomes" id="UP001153737">
    <property type="component" value="Chromosome 7"/>
</dbReference>
<dbReference type="InterPro" id="IPR010562">
    <property type="entry name" value="Haemolymph_juvenile_hormone-bd"/>
</dbReference>
<accession>A0A9P0DP17</accession>
<evidence type="ECO:0000256" key="1">
    <source>
        <dbReference type="SAM" id="SignalP"/>
    </source>
</evidence>
<reference evidence="2" key="1">
    <citation type="submission" date="2022-01" db="EMBL/GenBank/DDBJ databases">
        <authorList>
            <person name="King R."/>
        </authorList>
    </citation>
    <scope>NUCLEOTIDE SEQUENCE</scope>
</reference>
<sequence>MIKLLVIFSLSLAGLVFAFTENEEQNVDYQVRAAIADIINDTLNALIRNSSDPLTINELSMNFENNSLLSGGLNITKLRINGIHEIVAPYIDVQIFSEVFNMSVNIPNLDISFKYWLDTLVGGVVPLYGSGLNSIFFEGITVNASGKVDVLGKQLHNITANLWIDHAVFNMDGFLNNPEFSALVNLMLNDNFCEFIKDYQEFVSRVISGFISALLDSLK</sequence>
<feature type="chain" id="PRO_5040447777" evidence="1">
    <location>
        <begin position="19"/>
        <end position="219"/>
    </location>
</feature>
<dbReference type="PANTHER" id="PTHR11008">
    <property type="entry name" value="PROTEIN TAKEOUT-LIKE PROTEIN"/>
    <property type="match status" value="1"/>
</dbReference>
<dbReference type="Pfam" id="PF06585">
    <property type="entry name" value="JHBP"/>
    <property type="match status" value="1"/>
</dbReference>
<name>A0A9P0DP17_PHACE</name>
<reference evidence="2" key="2">
    <citation type="submission" date="2022-10" db="EMBL/GenBank/DDBJ databases">
        <authorList>
            <consortium name="ENA_rothamsted_submissions"/>
            <consortium name="culmorum"/>
            <person name="King R."/>
        </authorList>
    </citation>
    <scope>NUCLEOTIDE SEQUENCE</scope>
</reference>
<dbReference type="EMBL" id="OU896713">
    <property type="protein sequence ID" value="CAH1176028.1"/>
    <property type="molecule type" value="Genomic_DNA"/>
</dbReference>
<dbReference type="AlphaFoldDB" id="A0A9P0DP17"/>
<keyword evidence="3" id="KW-1185">Reference proteome</keyword>
<dbReference type="OrthoDB" id="6747947at2759"/>
<protein>
    <submittedName>
        <fullName evidence="2">Uncharacterized protein</fullName>
    </submittedName>
</protein>
<evidence type="ECO:0000313" key="3">
    <source>
        <dbReference type="Proteomes" id="UP001153737"/>
    </source>
</evidence>
<organism evidence="2 3">
    <name type="scientific">Phaedon cochleariae</name>
    <name type="common">Mustard beetle</name>
    <dbReference type="NCBI Taxonomy" id="80249"/>
    <lineage>
        <taxon>Eukaryota</taxon>
        <taxon>Metazoa</taxon>
        <taxon>Ecdysozoa</taxon>
        <taxon>Arthropoda</taxon>
        <taxon>Hexapoda</taxon>
        <taxon>Insecta</taxon>
        <taxon>Pterygota</taxon>
        <taxon>Neoptera</taxon>
        <taxon>Endopterygota</taxon>
        <taxon>Coleoptera</taxon>
        <taxon>Polyphaga</taxon>
        <taxon>Cucujiformia</taxon>
        <taxon>Chrysomeloidea</taxon>
        <taxon>Chrysomelidae</taxon>
        <taxon>Chrysomelinae</taxon>
        <taxon>Chrysomelini</taxon>
        <taxon>Phaedon</taxon>
    </lineage>
</organism>
<dbReference type="InterPro" id="IPR038606">
    <property type="entry name" value="To_sf"/>
</dbReference>